<comment type="caution">
    <text evidence="8">The sequence shown here is derived from an EMBL/GenBank/DDBJ whole genome shotgun (WGS) entry which is preliminary data.</text>
</comment>
<dbReference type="GO" id="GO:0042274">
    <property type="term" value="P:ribosomal small subunit biogenesis"/>
    <property type="evidence" value="ECO:0007669"/>
    <property type="project" value="UniProtKB-UniRule"/>
</dbReference>
<dbReference type="EMBL" id="PTQZ01000004">
    <property type="protein sequence ID" value="PQA52217.1"/>
    <property type="molecule type" value="Genomic_DNA"/>
</dbReference>
<dbReference type="GO" id="GO:0006364">
    <property type="term" value="P:rRNA processing"/>
    <property type="evidence" value="ECO:0007669"/>
    <property type="project" value="UniProtKB-UniRule"/>
</dbReference>
<dbReference type="PANTHER" id="PTHR33692">
    <property type="entry name" value="RIBOSOME MATURATION FACTOR RIMM"/>
    <property type="match status" value="1"/>
</dbReference>
<comment type="subcellular location">
    <subcellularLocation>
        <location evidence="5">Cytoplasm</location>
    </subcellularLocation>
</comment>
<comment type="function">
    <text evidence="5">An accessory protein needed during the final step in the assembly of 30S ribosomal subunit, possibly for assembly of the head region. Essential for efficient processing of 16S rRNA. May be needed both before and after RbfA during the maturation of 16S rRNA. It has affinity for free ribosomal 30S subunits but not for 70S ribosomes.</text>
</comment>
<evidence type="ECO:0000256" key="1">
    <source>
        <dbReference type="ARBA" id="ARBA00022490"/>
    </source>
</evidence>
<protein>
    <recommendedName>
        <fullName evidence="5">Ribosome maturation factor RimM</fullName>
    </recommendedName>
</protein>
<dbReference type="InterPro" id="IPR036976">
    <property type="entry name" value="RimM_N_sf"/>
</dbReference>
<dbReference type="InterPro" id="IPR027275">
    <property type="entry name" value="PRC-brl_dom"/>
</dbReference>
<dbReference type="PANTHER" id="PTHR33692:SF1">
    <property type="entry name" value="RIBOSOME MATURATION FACTOR RIMM"/>
    <property type="match status" value="1"/>
</dbReference>
<evidence type="ECO:0000256" key="4">
    <source>
        <dbReference type="ARBA" id="ARBA00023186"/>
    </source>
</evidence>
<keyword evidence="3 5" id="KW-0698">rRNA processing</keyword>
<dbReference type="InterPro" id="IPR011033">
    <property type="entry name" value="PRC_barrel-like_sf"/>
</dbReference>
<comment type="domain">
    <text evidence="5">The PRC barrel domain binds ribosomal protein uS19.</text>
</comment>
<reference evidence="9" key="1">
    <citation type="submission" date="2018-02" db="EMBL/GenBank/DDBJ databases">
        <title>Genome sequencing of Solimonas sp. HR-BB.</title>
        <authorList>
            <person name="Lee Y."/>
            <person name="Jeon C.O."/>
        </authorList>
    </citation>
    <scope>NUCLEOTIDE SEQUENCE [LARGE SCALE GENOMIC DNA]</scope>
    <source>
        <strain evidence="9">HR-E</strain>
    </source>
</reference>
<dbReference type="GO" id="GO:0005840">
    <property type="term" value="C:ribosome"/>
    <property type="evidence" value="ECO:0007669"/>
    <property type="project" value="InterPro"/>
</dbReference>
<gene>
    <name evidence="5" type="primary">rimM</name>
    <name evidence="8" type="ORF">C5O18_00450</name>
</gene>
<dbReference type="SUPFAM" id="SSF50447">
    <property type="entry name" value="Translation proteins"/>
    <property type="match status" value="1"/>
</dbReference>
<dbReference type="HAMAP" id="MF_00014">
    <property type="entry name" value="Ribosome_mat_RimM"/>
    <property type="match status" value="1"/>
</dbReference>
<dbReference type="Pfam" id="PF01782">
    <property type="entry name" value="RimM"/>
    <property type="match status" value="1"/>
</dbReference>
<dbReference type="RefSeq" id="WP_105190921.1">
    <property type="nucleotide sequence ID" value="NZ_PTQZ01000004.1"/>
</dbReference>
<dbReference type="OrthoDB" id="9783509at2"/>
<dbReference type="AlphaFoldDB" id="A0A2P6AVA9"/>
<keyword evidence="9" id="KW-1185">Reference proteome</keyword>
<evidence type="ECO:0000256" key="5">
    <source>
        <dbReference type="HAMAP-Rule" id="MF_00014"/>
    </source>
</evidence>
<dbReference type="InterPro" id="IPR002676">
    <property type="entry name" value="RimM_N"/>
</dbReference>
<comment type="similarity">
    <text evidence="5">Belongs to the RimM family.</text>
</comment>
<dbReference type="InterPro" id="IPR011961">
    <property type="entry name" value="RimM"/>
</dbReference>
<evidence type="ECO:0000313" key="9">
    <source>
        <dbReference type="Proteomes" id="UP000243900"/>
    </source>
</evidence>
<dbReference type="Pfam" id="PF05239">
    <property type="entry name" value="PRC"/>
    <property type="match status" value="1"/>
</dbReference>
<evidence type="ECO:0000256" key="3">
    <source>
        <dbReference type="ARBA" id="ARBA00022552"/>
    </source>
</evidence>
<name>A0A2P6AVA9_9GAMM</name>
<evidence type="ECO:0000256" key="2">
    <source>
        <dbReference type="ARBA" id="ARBA00022517"/>
    </source>
</evidence>
<keyword evidence="4 5" id="KW-0143">Chaperone</keyword>
<dbReference type="GO" id="GO:0005737">
    <property type="term" value="C:cytoplasm"/>
    <property type="evidence" value="ECO:0007669"/>
    <property type="project" value="UniProtKB-SubCell"/>
</dbReference>
<proteinExistence type="inferred from homology"/>
<sequence length="184" mass="20515">MTEAVSARTVPERETLIQVGHVHTAYGIKGWVWVMSRTEPIANIFEYGPWYLDRAGTLEAVELAGHRAQGKGLVACIAGCDDRNAADRLLGAGIWVPKASLPALDEDEYYWSELIDMRVITEQGVLLGQVHALMETGANDVIVVRACEGSVDGEERLLPWLPGRVVRFVDRVNRRITVDWQPDY</sequence>
<keyword evidence="2 5" id="KW-0690">Ribosome biogenesis</keyword>
<accession>A0A2P6AVA9</accession>
<dbReference type="Proteomes" id="UP000243900">
    <property type="component" value="Unassembled WGS sequence"/>
</dbReference>
<dbReference type="Gene3D" id="2.40.30.60">
    <property type="entry name" value="RimM"/>
    <property type="match status" value="1"/>
</dbReference>
<organism evidence="8 9">
    <name type="scientific">Amnimonas aquatica</name>
    <dbReference type="NCBI Taxonomy" id="2094561"/>
    <lineage>
        <taxon>Bacteria</taxon>
        <taxon>Pseudomonadati</taxon>
        <taxon>Pseudomonadota</taxon>
        <taxon>Gammaproteobacteria</taxon>
        <taxon>Moraxellales</taxon>
        <taxon>Moraxellaceae</taxon>
        <taxon>Amnimonas</taxon>
    </lineage>
</organism>
<dbReference type="InterPro" id="IPR009000">
    <property type="entry name" value="Transl_B-barrel_sf"/>
</dbReference>
<evidence type="ECO:0000259" key="7">
    <source>
        <dbReference type="Pfam" id="PF05239"/>
    </source>
</evidence>
<feature type="domain" description="RimM N-terminal" evidence="6">
    <location>
        <begin position="18"/>
        <end position="99"/>
    </location>
</feature>
<keyword evidence="1 5" id="KW-0963">Cytoplasm</keyword>
<dbReference type="NCBIfam" id="TIGR02273">
    <property type="entry name" value="16S_RimM"/>
    <property type="match status" value="1"/>
</dbReference>
<feature type="domain" description="PRC-barrel" evidence="7">
    <location>
        <begin position="106"/>
        <end position="179"/>
    </location>
</feature>
<evidence type="ECO:0000313" key="8">
    <source>
        <dbReference type="EMBL" id="PQA52217.1"/>
    </source>
</evidence>
<dbReference type="Gene3D" id="2.30.30.240">
    <property type="entry name" value="PRC-barrel domain"/>
    <property type="match status" value="1"/>
</dbReference>
<comment type="subunit">
    <text evidence="5">Binds ribosomal protein uS19.</text>
</comment>
<dbReference type="GO" id="GO:0043022">
    <property type="term" value="F:ribosome binding"/>
    <property type="evidence" value="ECO:0007669"/>
    <property type="project" value="InterPro"/>
</dbReference>
<evidence type="ECO:0000259" key="6">
    <source>
        <dbReference type="Pfam" id="PF01782"/>
    </source>
</evidence>
<dbReference type="SUPFAM" id="SSF50346">
    <property type="entry name" value="PRC-barrel domain"/>
    <property type="match status" value="1"/>
</dbReference>